<comment type="caution">
    <text evidence="1">The sequence shown here is derived from an EMBL/GenBank/DDBJ whole genome shotgun (WGS) entry which is preliminary data.</text>
</comment>
<reference evidence="1" key="1">
    <citation type="submission" date="2022-07" db="EMBL/GenBank/DDBJ databases">
        <title>Chromosome-level genome of Muraenolepis orangiensis.</title>
        <authorList>
            <person name="Kim J."/>
        </authorList>
    </citation>
    <scope>NUCLEOTIDE SEQUENCE</scope>
    <source>
        <strain evidence="1">KU_S4_2022</strain>
        <tissue evidence="1">Muscle</tissue>
    </source>
</reference>
<keyword evidence="2" id="KW-1185">Reference proteome</keyword>
<evidence type="ECO:0000313" key="1">
    <source>
        <dbReference type="EMBL" id="KAJ3604478.1"/>
    </source>
</evidence>
<dbReference type="AlphaFoldDB" id="A0A9Q0EDM8"/>
<sequence length="108" mass="11449">MRLASGETLLYSGHTEDGAPHSQGVALMLAGASVSTGGLSEHRGPQLGRKMISTTNCKKDITILMGDFNAKMGSDHTGYVGSQGHKHWARSARRVSIANLCSLNQLVI</sequence>
<protein>
    <recommendedName>
        <fullName evidence="3">Endonuclease/exonuclease/phosphatase domain-containing protein</fullName>
    </recommendedName>
</protein>
<gene>
    <name evidence="1" type="ORF">NHX12_029218</name>
</gene>
<organism evidence="1 2">
    <name type="scientific">Muraenolepis orangiensis</name>
    <name type="common">Patagonian moray cod</name>
    <dbReference type="NCBI Taxonomy" id="630683"/>
    <lineage>
        <taxon>Eukaryota</taxon>
        <taxon>Metazoa</taxon>
        <taxon>Chordata</taxon>
        <taxon>Craniata</taxon>
        <taxon>Vertebrata</taxon>
        <taxon>Euteleostomi</taxon>
        <taxon>Actinopterygii</taxon>
        <taxon>Neopterygii</taxon>
        <taxon>Teleostei</taxon>
        <taxon>Neoteleostei</taxon>
        <taxon>Acanthomorphata</taxon>
        <taxon>Zeiogadaria</taxon>
        <taxon>Gadariae</taxon>
        <taxon>Gadiformes</taxon>
        <taxon>Muraenolepidoidei</taxon>
        <taxon>Muraenolepididae</taxon>
        <taxon>Muraenolepis</taxon>
    </lineage>
</organism>
<name>A0A9Q0EDM8_9TELE</name>
<evidence type="ECO:0008006" key="3">
    <source>
        <dbReference type="Google" id="ProtNLM"/>
    </source>
</evidence>
<evidence type="ECO:0000313" key="2">
    <source>
        <dbReference type="Proteomes" id="UP001148018"/>
    </source>
</evidence>
<accession>A0A9Q0EDM8</accession>
<dbReference type="EMBL" id="JANIIK010000044">
    <property type="protein sequence ID" value="KAJ3604478.1"/>
    <property type="molecule type" value="Genomic_DNA"/>
</dbReference>
<dbReference type="Proteomes" id="UP001148018">
    <property type="component" value="Unassembled WGS sequence"/>
</dbReference>
<proteinExistence type="predicted"/>
<dbReference type="OrthoDB" id="410381at2759"/>